<dbReference type="RefSeq" id="WP_189688221.1">
    <property type="nucleotide sequence ID" value="NZ_BMYK01000010.1"/>
</dbReference>
<name>A0ABQ3G4W9_9BURK</name>
<keyword evidence="3" id="KW-1185">Reference proteome</keyword>
<reference evidence="3" key="1">
    <citation type="journal article" date="2019" name="Int. J. Syst. Evol. Microbiol.">
        <title>The Global Catalogue of Microorganisms (GCM) 10K type strain sequencing project: providing services to taxonomists for standard genome sequencing and annotation.</title>
        <authorList>
            <consortium name="The Broad Institute Genomics Platform"/>
            <consortium name="The Broad Institute Genome Sequencing Center for Infectious Disease"/>
            <person name="Wu L."/>
            <person name="Ma J."/>
        </authorList>
    </citation>
    <scope>NUCLEOTIDE SEQUENCE [LARGE SCALE GENOMIC DNA]</scope>
    <source>
        <strain evidence="3">KCTC 23314</strain>
    </source>
</reference>
<dbReference type="EMBL" id="BMYK01000010">
    <property type="protein sequence ID" value="GHC88144.1"/>
    <property type="molecule type" value="Genomic_DNA"/>
</dbReference>
<sequence length="281" mass="31166">MTAMMPARYRVRHDRDYDENPLAAALPLRFEARRALPGAERRRRPSWPLCADPSQTGADHRSATRAGALPHDEDSHFVDAVHQSVLESYRPRNPLERLSFDGRRIGFVSAPITLLTWELGGVSSAMRLFDLAHESMPTLIDHRTFNGRPYLSRQLVRLTVRLDATEVLVRTCAQILEATYAAMGVAGSRRVPGFRSLAAMAASTADACNATNLGLLCVQAPSPLDHNEACSLWELLTYLQLRCGMALMLCCSDHTARRIAMGSRSGYRLLKATCSGFRPSR</sequence>
<gene>
    <name evidence="2" type="ORF">GCM10007320_35030</name>
</gene>
<organism evidence="2 3">
    <name type="scientific">Pseudorhodoferax aquiterrae</name>
    <dbReference type="NCBI Taxonomy" id="747304"/>
    <lineage>
        <taxon>Bacteria</taxon>
        <taxon>Pseudomonadati</taxon>
        <taxon>Pseudomonadota</taxon>
        <taxon>Betaproteobacteria</taxon>
        <taxon>Burkholderiales</taxon>
        <taxon>Comamonadaceae</taxon>
    </lineage>
</organism>
<accession>A0ABQ3G4W9</accession>
<proteinExistence type="predicted"/>
<evidence type="ECO:0000256" key="1">
    <source>
        <dbReference type="SAM" id="MobiDB-lite"/>
    </source>
</evidence>
<comment type="caution">
    <text evidence="2">The sequence shown here is derived from an EMBL/GenBank/DDBJ whole genome shotgun (WGS) entry which is preliminary data.</text>
</comment>
<evidence type="ECO:0000313" key="3">
    <source>
        <dbReference type="Proteomes" id="UP000626210"/>
    </source>
</evidence>
<protein>
    <submittedName>
        <fullName evidence="2">Uncharacterized protein</fullName>
    </submittedName>
</protein>
<evidence type="ECO:0000313" key="2">
    <source>
        <dbReference type="EMBL" id="GHC88144.1"/>
    </source>
</evidence>
<feature type="region of interest" description="Disordered" evidence="1">
    <location>
        <begin position="37"/>
        <end position="66"/>
    </location>
</feature>
<dbReference type="Proteomes" id="UP000626210">
    <property type="component" value="Unassembled WGS sequence"/>
</dbReference>